<protein>
    <submittedName>
        <fullName evidence="2">Uncharacterized protein</fullName>
    </submittedName>
</protein>
<keyword evidence="1" id="KW-0812">Transmembrane</keyword>
<name>A0ABM7FFC9_9ACTN</name>
<feature type="transmembrane region" description="Helical" evidence="1">
    <location>
        <begin position="44"/>
        <end position="65"/>
    </location>
</feature>
<gene>
    <name evidence="2" type="ORF">SGFS_062370</name>
</gene>
<evidence type="ECO:0000313" key="2">
    <source>
        <dbReference type="EMBL" id="BBC34943.1"/>
    </source>
</evidence>
<reference evidence="2 3" key="2">
    <citation type="journal article" date="2023" name="ChemBioChem">
        <title>Acyltransferase Domain Exchange between Two Independent Type I Polyketide Synthases in the Same Producer Strain of Macrolide Antibiotics.</title>
        <authorList>
            <person name="Kudo F."/>
            <person name="Kishikawa K."/>
            <person name="Tsuboi K."/>
            <person name="Kido T."/>
            <person name="Usui T."/>
            <person name="Hashimoto J."/>
            <person name="Shin-Ya K."/>
            <person name="Miyanaga A."/>
            <person name="Eguchi T."/>
        </authorList>
    </citation>
    <scope>NUCLEOTIDE SEQUENCE [LARGE SCALE GENOMIC DNA]</scope>
    <source>
        <strain evidence="2 3">A-8890</strain>
    </source>
</reference>
<dbReference type="EMBL" id="AP018448">
    <property type="protein sequence ID" value="BBC34943.1"/>
    <property type="molecule type" value="Genomic_DNA"/>
</dbReference>
<reference evidence="2 3" key="1">
    <citation type="journal article" date="2010" name="ChemBioChem">
        <title>Cloning and characterization of the biosynthetic gene cluster of 16-membered macrolide antibiotic FD-891: involvement of a dual functional cytochrome P450 monooxygenase catalyzing epoxidation and hydroxylation.</title>
        <authorList>
            <person name="Kudo F."/>
            <person name="Motegi A."/>
            <person name="Mizoue K."/>
            <person name="Eguchi T."/>
        </authorList>
    </citation>
    <scope>NUCLEOTIDE SEQUENCE [LARGE SCALE GENOMIC DNA]</scope>
    <source>
        <strain evidence="2 3">A-8890</strain>
    </source>
</reference>
<dbReference type="Proteomes" id="UP001321542">
    <property type="component" value="Chromosome"/>
</dbReference>
<evidence type="ECO:0000256" key="1">
    <source>
        <dbReference type="SAM" id="Phobius"/>
    </source>
</evidence>
<proteinExistence type="predicted"/>
<organism evidence="2 3">
    <name type="scientific">Streptomyces graminofaciens</name>
    <dbReference type="NCBI Taxonomy" id="68212"/>
    <lineage>
        <taxon>Bacteria</taxon>
        <taxon>Bacillati</taxon>
        <taxon>Actinomycetota</taxon>
        <taxon>Actinomycetes</taxon>
        <taxon>Kitasatosporales</taxon>
        <taxon>Streptomycetaceae</taxon>
        <taxon>Streptomyces</taxon>
    </lineage>
</organism>
<keyword evidence="3" id="KW-1185">Reference proteome</keyword>
<keyword evidence="1" id="KW-0472">Membrane</keyword>
<feature type="transmembrane region" description="Helical" evidence="1">
    <location>
        <begin position="77"/>
        <end position="102"/>
    </location>
</feature>
<accession>A0ABM7FFC9</accession>
<keyword evidence="1" id="KW-1133">Transmembrane helix</keyword>
<evidence type="ECO:0000313" key="3">
    <source>
        <dbReference type="Proteomes" id="UP001321542"/>
    </source>
</evidence>
<dbReference type="RefSeq" id="WP_286255017.1">
    <property type="nucleotide sequence ID" value="NZ_AP018448.1"/>
</dbReference>
<sequence>MTGLGCGARLIGRQDGRRWTALRRIAQRPGDEARRPRRSSAITAAWGLLVCSQLLGVVAMIAGTLTSMTCAATATTAAALAAYPLGLLALITLAWCLITVVAPRAAARR</sequence>